<protein>
    <submittedName>
        <fullName evidence="1">Uncharacterized protein</fullName>
    </submittedName>
</protein>
<proteinExistence type="predicted"/>
<accession>A0AAU9TTT5</accession>
<dbReference type="AlphaFoldDB" id="A0AAU9TTT5"/>
<evidence type="ECO:0000313" key="1">
    <source>
        <dbReference type="EMBL" id="CAH2090119.1"/>
    </source>
</evidence>
<keyword evidence="2" id="KW-1185">Reference proteome</keyword>
<gene>
    <name evidence="1" type="ORF">EEDITHA_LOCUS6112</name>
</gene>
<sequence>MCVGFRALDRIIVRKEALANTPVIRALVRDVALDDANINREVLLILSRQKESELLSANQWRQDERVNEHRALQAVFYQLTFLSAHHGANDAARLR</sequence>
<comment type="caution">
    <text evidence="1">The sequence shown here is derived from an EMBL/GenBank/DDBJ whole genome shotgun (WGS) entry which is preliminary data.</text>
</comment>
<name>A0AAU9TTT5_EUPED</name>
<dbReference type="EMBL" id="CAKOGL010000009">
    <property type="protein sequence ID" value="CAH2090119.1"/>
    <property type="molecule type" value="Genomic_DNA"/>
</dbReference>
<evidence type="ECO:0000313" key="2">
    <source>
        <dbReference type="Proteomes" id="UP001153954"/>
    </source>
</evidence>
<organism evidence="1 2">
    <name type="scientific">Euphydryas editha</name>
    <name type="common">Edith's checkerspot</name>
    <dbReference type="NCBI Taxonomy" id="104508"/>
    <lineage>
        <taxon>Eukaryota</taxon>
        <taxon>Metazoa</taxon>
        <taxon>Ecdysozoa</taxon>
        <taxon>Arthropoda</taxon>
        <taxon>Hexapoda</taxon>
        <taxon>Insecta</taxon>
        <taxon>Pterygota</taxon>
        <taxon>Neoptera</taxon>
        <taxon>Endopterygota</taxon>
        <taxon>Lepidoptera</taxon>
        <taxon>Glossata</taxon>
        <taxon>Ditrysia</taxon>
        <taxon>Papilionoidea</taxon>
        <taxon>Nymphalidae</taxon>
        <taxon>Nymphalinae</taxon>
        <taxon>Euphydryas</taxon>
    </lineage>
</organism>
<dbReference type="Proteomes" id="UP001153954">
    <property type="component" value="Unassembled WGS sequence"/>
</dbReference>
<reference evidence="1" key="1">
    <citation type="submission" date="2022-03" db="EMBL/GenBank/DDBJ databases">
        <authorList>
            <person name="Tunstrom K."/>
        </authorList>
    </citation>
    <scope>NUCLEOTIDE SEQUENCE</scope>
</reference>